<gene>
    <name evidence="3" type="ORF">HNY73_008548</name>
</gene>
<proteinExistence type="predicted"/>
<evidence type="ECO:0000313" key="3">
    <source>
        <dbReference type="EMBL" id="KAF8786893.1"/>
    </source>
</evidence>
<protein>
    <recommendedName>
        <fullName evidence="2">DUF5641 domain-containing protein</fullName>
    </recommendedName>
</protein>
<organism evidence="3 4">
    <name type="scientific">Argiope bruennichi</name>
    <name type="common">Wasp spider</name>
    <name type="synonym">Aranea bruennichi</name>
    <dbReference type="NCBI Taxonomy" id="94029"/>
    <lineage>
        <taxon>Eukaryota</taxon>
        <taxon>Metazoa</taxon>
        <taxon>Ecdysozoa</taxon>
        <taxon>Arthropoda</taxon>
        <taxon>Chelicerata</taxon>
        <taxon>Arachnida</taxon>
        <taxon>Araneae</taxon>
        <taxon>Araneomorphae</taxon>
        <taxon>Entelegynae</taxon>
        <taxon>Araneoidea</taxon>
        <taxon>Araneidae</taxon>
        <taxon>Argiope</taxon>
    </lineage>
</organism>
<feature type="domain" description="DUF5641" evidence="2">
    <location>
        <begin position="9"/>
        <end position="60"/>
    </location>
</feature>
<accession>A0A8T0FD94</accession>
<comment type="caution">
    <text evidence="3">The sequence shown here is derived from an EMBL/GenBank/DDBJ whole genome shotgun (WGS) entry which is preliminary data.</text>
</comment>
<name>A0A8T0FD94_ARGBR</name>
<sequence length="110" mass="12267">MLVHKGCHNREVSLNVGDAILLETDGKRFHWPLGIVYEVLPKADGHSRIARVRTAQGEKQKDKNTSTQLPAIPVVSDQDSTEDDDYITKVAPDVVTKAGRRIKIPNRLNL</sequence>
<reference evidence="3" key="2">
    <citation type="submission" date="2020-06" db="EMBL/GenBank/DDBJ databases">
        <authorList>
            <person name="Sheffer M."/>
        </authorList>
    </citation>
    <scope>NUCLEOTIDE SEQUENCE</scope>
</reference>
<dbReference type="InterPro" id="IPR040676">
    <property type="entry name" value="DUF5641"/>
</dbReference>
<reference evidence="3" key="1">
    <citation type="journal article" date="2020" name="bioRxiv">
        <title>Chromosome-level reference genome of the European wasp spider Argiope bruennichi: a resource for studies on range expansion and evolutionary adaptation.</title>
        <authorList>
            <person name="Sheffer M.M."/>
            <person name="Hoppe A."/>
            <person name="Krehenwinkel H."/>
            <person name="Uhl G."/>
            <person name="Kuss A.W."/>
            <person name="Jensen L."/>
            <person name="Jensen C."/>
            <person name="Gillespie R.G."/>
            <person name="Hoff K.J."/>
            <person name="Prost S."/>
        </authorList>
    </citation>
    <scope>NUCLEOTIDE SEQUENCE</scope>
</reference>
<dbReference type="Pfam" id="PF18701">
    <property type="entry name" value="DUF5641"/>
    <property type="match status" value="1"/>
</dbReference>
<dbReference type="EMBL" id="JABXBU010000015">
    <property type="protein sequence ID" value="KAF8786893.1"/>
    <property type="molecule type" value="Genomic_DNA"/>
</dbReference>
<evidence type="ECO:0000259" key="2">
    <source>
        <dbReference type="Pfam" id="PF18701"/>
    </source>
</evidence>
<evidence type="ECO:0000256" key="1">
    <source>
        <dbReference type="SAM" id="MobiDB-lite"/>
    </source>
</evidence>
<dbReference type="AlphaFoldDB" id="A0A8T0FD94"/>
<evidence type="ECO:0000313" key="4">
    <source>
        <dbReference type="Proteomes" id="UP000807504"/>
    </source>
</evidence>
<dbReference type="Proteomes" id="UP000807504">
    <property type="component" value="Unassembled WGS sequence"/>
</dbReference>
<feature type="region of interest" description="Disordered" evidence="1">
    <location>
        <begin position="53"/>
        <end position="82"/>
    </location>
</feature>
<keyword evidence="4" id="KW-1185">Reference proteome</keyword>